<evidence type="ECO:0000259" key="2">
    <source>
        <dbReference type="Pfam" id="PF09423"/>
    </source>
</evidence>
<dbReference type="InterPro" id="IPR052900">
    <property type="entry name" value="Phospholipid_Metab_Enz"/>
</dbReference>
<proteinExistence type="predicted"/>
<dbReference type="Proteomes" id="UP001500218">
    <property type="component" value="Unassembled WGS sequence"/>
</dbReference>
<dbReference type="Gene3D" id="3.60.21.70">
    <property type="entry name" value="PhoD-like phosphatase"/>
    <property type="match status" value="1"/>
</dbReference>
<dbReference type="InterPro" id="IPR038607">
    <property type="entry name" value="PhoD-like_sf"/>
</dbReference>
<protein>
    <submittedName>
        <fullName evidence="4">Alkaline phosphatase D family protein</fullName>
    </submittedName>
</protein>
<dbReference type="PANTHER" id="PTHR43606">
    <property type="entry name" value="PHOSPHATASE, PUTATIVE (AFU_ORTHOLOGUE AFUA_6G08710)-RELATED"/>
    <property type="match status" value="1"/>
</dbReference>
<reference evidence="4 5" key="1">
    <citation type="journal article" date="2019" name="Int. J. Syst. Evol. Microbiol.">
        <title>The Global Catalogue of Microorganisms (GCM) 10K type strain sequencing project: providing services to taxonomists for standard genome sequencing and annotation.</title>
        <authorList>
            <consortium name="The Broad Institute Genomics Platform"/>
            <consortium name="The Broad Institute Genome Sequencing Center for Infectious Disease"/>
            <person name="Wu L."/>
            <person name="Ma J."/>
        </authorList>
    </citation>
    <scope>NUCLEOTIDE SEQUENCE [LARGE SCALE GENOMIC DNA]</scope>
    <source>
        <strain evidence="4 5">JCM 13250</strain>
    </source>
</reference>
<keyword evidence="5" id="KW-1185">Reference proteome</keyword>
<feature type="domain" description="Phospholipase D N-terminal" evidence="3">
    <location>
        <begin position="47"/>
        <end position="138"/>
    </location>
</feature>
<evidence type="ECO:0000259" key="3">
    <source>
        <dbReference type="Pfam" id="PF16655"/>
    </source>
</evidence>
<dbReference type="EMBL" id="BAAALT010000279">
    <property type="protein sequence ID" value="GAA1833617.1"/>
    <property type="molecule type" value="Genomic_DNA"/>
</dbReference>
<comment type="caution">
    <text evidence="4">The sequence shown here is derived from an EMBL/GenBank/DDBJ whole genome shotgun (WGS) entry which is preliminary data.</text>
</comment>
<dbReference type="SUPFAM" id="SSF56300">
    <property type="entry name" value="Metallo-dependent phosphatases"/>
    <property type="match status" value="1"/>
</dbReference>
<evidence type="ECO:0000256" key="1">
    <source>
        <dbReference type="SAM" id="MobiDB-lite"/>
    </source>
</evidence>
<feature type="domain" description="PhoD-like phosphatase metallophosphatase" evidence="2">
    <location>
        <begin position="159"/>
        <end position="499"/>
    </location>
</feature>
<dbReference type="Pfam" id="PF16655">
    <property type="entry name" value="PhoD_N"/>
    <property type="match status" value="1"/>
</dbReference>
<accession>A0ABN2MQI8</accession>
<dbReference type="Gene3D" id="2.60.40.380">
    <property type="entry name" value="Purple acid phosphatase-like, N-terminal"/>
    <property type="match status" value="1"/>
</dbReference>
<dbReference type="PANTHER" id="PTHR43606:SF1">
    <property type="entry name" value="PHOD-LIKE PHOSPHATASE METALLOPHOSPHATASE DOMAIN-CONTAINING PROTEIN"/>
    <property type="match status" value="1"/>
</dbReference>
<evidence type="ECO:0000313" key="5">
    <source>
        <dbReference type="Proteomes" id="UP001500218"/>
    </source>
</evidence>
<feature type="region of interest" description="Disordered" evidence="1">
    <location>
        <begin position="17"/>
        <end position="53"/>
    </location>
</feature>
<dbReference type="InterPro" id="IPR032093">
    <property type="entry name" value="PhoD_N"/>
</dbReference>
<gene>
    <name evidence="4" type="ORF">GCM10009682_60030</name>
</gene>
<name>A0ABN2MQI8_9ACTN</name>
<evidence type="ECO:0000313" key="4">
    <source>
        <dbReference type="EMBL" id="GAA1833617.1"/>
    </source>
</evidence>
<sequence>MLRSGLAAGAGLALGSAAQPRTGSAALPRRGSAAPGFLPDGRPLLTHGVQSGDPTADGAVVWTRADRPGRMVVEVSDRPDFRRVRRVRGPVLTPDTDHTGKVMLRDLPAGTDIHYRVRVEHLDVHGLVSEPAAGRLRTAPGGTRTRRGIRFLWTGDNNGQGWGINSRVGGTRIFTAMRALRPDFFLYSGDMVYADVPIDEQVGLPDGTVWTNVVTEAKSKVAETLDEYRGQYAYNLLDEHLRAFLAQVPQVNQWDDHEVRNNWYPGQVLHDDRYTVKDVDVLAARGRRAFGEWTPSRPGQIYRRLAFGPLLDIFVVDMRGYRDPNSRNRVGDADHGVLGARQRAWLVDGLRRSRAIWKVIAADQSVGLVLSAGSRRFEGVAQGDHGPPLGRELELAAMLRDTHRAGVTGMIFLTADVHYTAAHHFDPARGSVGDFTPFWEFVSGPANAGAFRANPLDGTFGPWVEYVHAPQEKTAPSVGYQHFGEVDIDGESGAMTVRLRDQTGTALWSITLPAPPV</sequence>
<dbReference type="InterPro" id="IPR018946">
    <property type="entry name" value="PhoD-like_MPP"/>
</dbReference>
<dbReference type="InterPro" id="IPR029052">
    <property type="entry name" value="Metallo-depent_PP-like"/>
</dbReference>
<dbReference type="Pfam" id="PF09423">
    <property type="entry name" value="PhoD"/>
    <property type="match status" value="1"/>
</dbReference>
<organism evidence="4 5">
    <name type="scientific">Luedemannella flava</name>
    <dbReference type="NCBI Taxonomy" id="349316"/>
    <lineage>
        <taxon>Bacteria</taxon>
        <taxon>Bacillati</taxon>
        <taxon>Actinomycetota</taxon>
        <taxon>Actinomycetes</taxon>
        <taxon>Micromonosporales</taxon>
        <taxon>Micromonosporaceae</taxon>
        <taxon>Luedemannella</taxon>
    </lineage>
</organism>